<dbReference type="Pfam" id="PF03016">
    <property type="entry name" value="Exostosin_GT47"/>
    <property type="match status" value="1"/>
</dbReference>
<organism evidence="7 8">
    <name type="scientific">Camellia sinensis</name>
    <name type="common">Tea plant</name>
    <name type="synonym">Thea sinensis</name>
    <dbReference type="NCBI Taxonomy" id="4442"/>
    <lineage>
        <taxon>Eukaryota</taxon>
        <taxon>Viridiplantae</taxon>
        <taxon>Streptophyta</taxon>
        <taxon>Embryophyta</taxon>
        <taxon>Tracheophyta</taxon>
        <taxon>Spermatophyta</taxon>
        <taxon>Magnoliopsida</taxon>
        <taxon>eudicotyledons</taxon>
        <taxon>Gunneridae</taxon>
        <taxon>Pentapetalae</taxon>
        <taxon>asterids</taxon>
        <taxon>Ericales</taxon>
        <taxon>Theaceae</taxon>
        <taxon>Camellia</taxon>
    </lineage>
</organism>
<sequence>MERTFKIYVYEEGEPPIFHNGPCKDIYSMEGLFLSFMESNTHFRTRNPNLAHVYFLPFSVVMIIETLFDPIIWDKAVLKRTVGGYVRLVSSKYPYWNRSLGADHFMLSCHDWVCILRLEITGDRRSSLIGVNRQPPTIDINSQYSGHYSESPMMFLTSSERSGHSEDFYWQKWNLGTISKNHFQPLDLDKRKFKPRQHGMFHNYTSPQSGYSAMQTPLSTSIQRKMHHFQKSTSKLVKSGRLTGVLPPSNGTVLAFFAGGAHGRIRSTFLKHWKEKDEQLLVYETLPEGMSYPDMMKKSKYCWIVLHFPERVGSDESKNRGGELRRHYVLPFSDVLDWNSFSVEVLVSDITNLKKILLGIPEDRYLRLREGVKQVQRHFLVNDPPKRYDVCNLGRAPRALQVCGRKSLWTNWARPIGPRNKHTRATVCPSGWPGWAWARCVV</sequence>
<dbReference type="PANTHER" id="PTHR11062:SF217">
    <property type="entry name" value="EXOSTOSIN FAMILY PROTEIN"/>
    <property type="match status" value="1"/>
</dbReference>
<dbReference type="Proteomes" id="UP000593564">
    <property type="component" value="Unassembled WGS sequence"/>
</dbReference>
<gene>
    <name evidence="7" type="ORF">HYC85_015000</name>
</gene>
<dbReference type="GO" id="GO:0016757">
    <property type="term" value="F:glycosyltransferase activity"/>
    <property type="evidence" value="ECO:0007669"/>
    <property type="project" value="UniProtKB-KW"/>
</dbReference>
<evidence type="ECO:0000313" key="7">
    <source>
        <dbReference type="EMBL" id="KAF5949043.1"/>
    </source>
</evidence>
<evidence type="ECO:0000256" key="2">
    <source>
        <dbReference type="ARBA" id="ARBA00010271"/>
    </source>
</evidence>
<comment type="caution">
    <text evidence="7">The sequence shown here is derived from an EMBL/GenBank/DDBJ whole genome shotgun (WGS) entry which is preliminary data.</text>
</comment>
<comment type="similarity">
    <text evidence="2">Belongs to the glycosyltransferase 47 family.</text>
</comment>
<evidence type="ECO:0000256" key="3">
    <source>
        <dbReference type="ARBA" id="ARBA00022676"/>
    </source>
</evidence>
<proteinExistence type="inferred from homology"/>
<keyword evidence="5" id="KW-0333">Golgi apparatus</keyword>
<keyword evidence="4" id="KW-0735">Signal-anchor</keyword>
<name>A0A7J7H7W8_CAMSI</name>
<keyword evidence="3" id="KW-0808">Transferase</keyword>
<evidence type="ECO:0000256" key="5">
    <source>
        <dbReference type="ARBA" id="ARBA00023034"/>
    </source>
</evidence>
<comment type="subcellular location">
    <subcellularLocation>
        <location evidence="1">Golgi apparatus membrane</location>
        <topology evidence="1">Single-pass type II membrane protein</topology>
    </subcellularLocation>
</comment>
<dbReference type="InterPro" id="IPR040911">
    <property type="entry name" value="Exostosin_GT47"/>
</dbReference>
<reference evidence="8" key="1">
    <citation type="journal article" date="2020" name="Nat. Commun.">
        <title>Genome assembly of wild tea tree DASZ reveals pedigree and selection history of tea varieties.</title>
        <authorList>
            <person name="Zhang W."/>
            <person name="Zhang Y."/>
            <person name="Qiu H."/>
            <person name="Guo Y."/>
            <person name="Wan H."/>
            <person name="Zhang X."/>
            <person name="Scossa F."/>
            <person name="Alseekh S."/>
            <person name="Zhang Q."/>
            <person name="Wang P."/>
            <person name="Xu L."/>
            <person name="Schmidt M.H."/>
            <person name="Jia X."/>
            <person name="Li D."/>
            <person name="Zhu A."/>
            <person name="Guo F."/>
            <person name="Chen W."/>
            <person name="Ni D."/>
            <person name="Usadel B."/>
            <person name="Fernie A.R."/>
            <person name="Wen W."/>
        </authorList>
    </citation>
    <scope>NUCLEOTIDE SEQUENCE [LARGE SCALE GENOMIC DNA]</scope>
    <source>
        <strain evidence="8">cv. G240</strain>
    </source>
</reference>
<keyword evidence="3" id="KW-0328">Glycosyltransferase</keyword>
<feature type="domain" description="Exostosin GT47" evidence="6">
    <location>
        <begin position="2"/>
        <end position="114"/>
    </location>
</feature>
<dbReference type="EMBL" id="JACBKZ010000006">
    <property type="protein sequence ID" value="KAF5949043.1"/>
    <property type="molecule type" value="Genomic_DNA"/>
</dbReference>
<evidence type="ECO:0000256" key="4">
    <source>
        <dbReference type="ARBA" id="ARBA00022968"/>
    </source>
</evidence>
<evidence type="ECO:0000259" key="6">
    <source>
        <dbReference type="Pfam" id="PF03016"/>
    </source>
</evidence>
<keyword evidence="4" id="KW-0812">Transmembrane</keyword>
<dbReference type="AlphaFoldDB" id="A0A7J7H7W8"/>
<evidence type="ECO:0000256" key="1">
    <source>
        <dbReference type="ARBA" id="ARBA00004323"/>
    </source>
</evidence>
<evidence type="ECO:0000313" key="8">
    <source>
        <dbReference type="Proteomes" id="UP000593564"/>
    </source>
</evidence>
<dbReference type="InterPro" id="IPR004263">
    <property type="entry name" value="Exostosin"/>
</dbReference>
<accession>A0A7J7H7W8</accession>
<protein>
    <recommendedName>
        <fullName evidence="6">Exostosin GT47 domain-containing protein</fullName>
    </recommendedName>
</protein>
<keyword evidence="8" id="KW-1185">Reference proteome</keyword>
<dbReference type="PANTHER" id="PTHR11062">
    <property type="entry name" value="EXOSTOSIN HEPARAN SULFATE GLYCOSYLTRANSFERASE -RELATED"/>
    <property type="match status" value="1"/>
</dbReference>
<dbReference type="GO" id="GO:0000139">
    <property type="term" value="C:Golgi membrane"/>
    <property type="evidence" value="ECO:0007669"/>
    <property type="project" value="UniProtKB-SubCell"/>
</dbReference>
<reference evidence="7 8" key="2">
    <citation type="submission" date="2020-07" db="EMBL/GenBank/DDBJ databases">
        <title>Genome assembly of wild tea tree DASZ reveals pedigree and selection history of tea varieties.</title>
        <authorList>
            <person name="Zhang W."/>
        </authorList>
    </citation>
    <scope>NUCLEOTIDE SEQUENCE [LARGE SCALE GENOMIC DNA]</scope>
    <source>
        <strain evidence="8">cv. G240</strain>
        <tissue evidence="7">Leaf</tissue>
    </source>
</reference>